<name>A0A7K3LQP1_9ACTN</name>
<dbReference type="Gene3D" id="1.10.260.40">
    <property type="entry name" value="lambda repressor-like DNA-binding domains"/>
    <property type="match status" value="1"/>
</dbReference>
<gene>
    <name evidence="3" type="ORF">GYA93_13485</name>
</gene>
<proteinExistence type="predicted"/>
<dbReference type="InterPro" id="IPR010982">
    <property type="entry name" value="Lambda_DNA-bd_dom_sf"/>
</dbReference>
<dbReference type="CDD" id="cd00093">
    <property type="entry name" value="HTH_XRE"/>
    <property type="match status" value="1"/>
</dbReference>
<evidence type="ECO:0000259" key="2">
    <source>
        <dbReference type="PROSITE" id="PS50943"/>
    </source>
</evidence>
<reference evidence="3 4" key="1">
    <citation type="submission" date="2020-01" db="EMBL/GenBank/DDBJ databases">
        <title>Investigation of new actinobacteria for the biodesulphurisation of diesel fuel.</title>
        <authorList>
            <person name="Athi Narayanan S.M."/>
        </authorList>
    </citation>
    <scope>NUCLEOTIDE SEQUENCE [LARGE SCALE GENOMIC DNA]</scope>
    <source>
        <strain evidence="3 4">213E</strain>
    </source>
</reference>
<dbReference type="SUPFAM" id="SSF51182">
    <property type="entry name" value="RmlC-like cupins"/>
    <property type="match status" value="1"/>
</dbReference>
<dbReference type="Pfam" id="PF07883">
    <property type="entry name" value="Cupin_2"/>
    <property type="match status" value="1"/>
</dbReference>
<dbReference type="PANTHER" id="PTHR46797:SF1">
    <property type="entry name" value="METHYLPHOSPHONATE SYNTHASE"/>
    <property type="match status" value="1"/>
</dbReference>
<dbReference type="SMART" id="SM00530">
    <property type="entry name" value="HTH_XRE"/>
    <property type="match status" value="1"/>
</dbReference>
<evidence type="ECO:0000256" key="1">
    <source>
        <dbReference type="ARBA" id="ARBA00023125"/>
    </source>
</evidence>
<keyword evidence="4" id="KW-1185">Reference proteome</keyword>
<dbReference type="SUPFAM" id="SSF47413">
    <property type="entry name" value="lambda repressor-like DNA-binding domains"/>
    <property type="match status" value="1"/>
</dbReference>
<dbReference type="Gene3D" id="2.60.120.10">
    <property type="entry name" value="Jelly Rolls"/>
    <property type="match status" value="1"/>
</dbReference>
<dbReference type="CDD" id="cd02209">
    <property type="entry name" value="cupin_XRE_C"/>
    <property type="match status" value="1"/>
</dbReference>
<organism evidence="3 4">
    <name type="scientific">Gordonia desulfuricans</name>
    <dbReference type="NCBI Taxonomy" id="89051"/>
    <lineage>
        <taxon>Bacteria</taxon>
        <taxon>Bacillati</taxon>
        <taxon>Actinomycetota</taxon>
        <taxon>Actinomycetes</taxon>
        <taxon>Mycobacteriales</taxon>
        <taxon>Gordoniaceae</taxon>
        <taxon>Gordonia</taxon>
    </lineage>
</organism>
<dbReference type="EMBL" id="JAADZU010000041">
    <property type="protein sequence ID" value="NDK90584.1"/>
    <property type="molecule type" value="Genomic_DNA"/>
</dbReference>
<feature type="domain" description="HTH cro/C1-type" evidence="2">
    <location>
        <begin position="81"/>
        <end position="135"/>
    </location>
</feature>
<dbReference type="InterPro" id="IPR001387">
    <property type="entry name" value="Cro/C1-type_HTH"/>
</dbReference>
<dbReference type="AlphaFoldDB" id="A0A7K3LQP1"/>
<dbReference type="InterPro" id="IPR050807">
    <property type="entry name" value="TransReg_Diox_bact_type"/>
</dbReference>
<sequence length="260" mass="28001">MCALHGGQRVDGAVGALPRFPTVDDVSRYAGSMEDTPVSHATTGHVNDDALIRNQSGIARDRPSDQSVEELELETAIATNVRRLRLQEGLTVGDMAARVGISKAMLSKIENAQTSCSLSTLARLATAFDVSVTSLFRGADVERSAVYVKSGEGARIVRAGSKEGHDYELLGSLRGEHKRLECLLVTLTEDSVTQPLFQHPGTEFIYMLSGVMEYAHSRTVYRLAPGDAMQLDGEGPHGPVALLEMPCRFLSVIAFPDSAV</sequence>
<accession>A0A7K3LQP1</accession>
<evidence type="ECO:0000313" key="3">
    <source>
        <dbReference type="EMBL" id="NDK90584.1"/>
    </source>
</evidence>
<dbReference type="GO" id="GO:0003677">
    <property type="term" value="F:DNA binding"/>
    <property type="evidence" value="ECO:0007669"/>
    <property type="project" value="UniProtKB-KW"/>
</dbReference>
<dbReference type="GO" id="GO:0005829">
    <property type="term" value="C:cytosol"/>
    <property type="evidence" value="ECO:0007669"/>
    <property type="project" value="TreeGrafter"/>
</dbReference>
<dbReference type="PANTHER" id="PTHR46797">
    <property type="entry name" value="HTH-TYPE TRANSCRIPTIONAL REGULATOR"/>
    <property type="match status" value="1"/>
</dbReference>
<protein>
    <submittedName>
        <fullName evidence="3">Helix-turn-helix transcriptional regulator</fullName>
    </submittedName>
</protein>
<comment type="caution">
    <text evidence="3">The sequence shown here is derived from an EMBL/GenBank/DDBJ whole genome shotgun (WGS) entry which is preliminary data.</text>
</comment>
<dbReference type="InterPro" id="IPR013096">
    <property type="entry name" value="Cupin_2"/>
</dbReference>
<dbReference type="InterPro" id="IPR014710">
    <property type="entry name" value="RmlC-like_jellyroll"/>
</dbReference>
<dbReference type="PROSITE" id="PS50943">
    <property type="entry name" value="HTH_CROC1"/>
    <property type="match status" value="1"/>
</dbReference>
<dbReference type="Proteomes" id="UP000466307">
    <property type="component" value="Unassembled WGS sequence"/>
</dbReference>
<evidence type="ECO:0000313" key="4">
    <source>
        <dbReference type="Proteomes" id="UP000466307"/>
    </source>
</evidence>
<dbReference type="InterPro" id="IPR011051">
    <property type="entry name" value="RmlC_Cupin_sf"/>
</dbReference>
<dbReference type="GO" id="GO:0003700">
    <property type="term" value="F:DNA-binding transcription factor activity"/>
    <property type="evidence" value="ECO:0007669"/>
    <property type="project" value="TreeGrafter"/>
</dbReference>
<keyword evidence="1" id="KW-0238">DNA-binding</keyword>
<dbReference type="Pfam" id="PF01381">
    <property type="entry name" value="HTH_3"/>
    <property type="match status" value="1"/>
</dbReference>